<gene>
    <name evidence="1" type="ORF">LLW17_03515</name>
</gene>
<proteinExistence type="predicted"/>
<dbReference type="PANTHER" id="PTHR38471:SF2">
    <property type="entry name" value="FOUR HELIX BUNDLE PROTEIN"/>
    <property type="match status" value="1"/>
</dbReference>
<protein>
    <submittedName>
        <fullName evidence="1">Four helix bundle protein</fullName>
    </submittedName>
</protein>
<dbReference type="PANTHER" id="PTHR38471">
    <property type="entry name" value="FOUR HELIX BUNDLE PROTEIN"/>
    <property type="match status" value="1"/>
</dbReference>
<keyword evidence="2" id="KW-1185">Reference proteome</keyword>
<dbReference type="Proteomes" id="UP001197770">
    <property type="component" value="Unassembled WGS sequence"/>
</dbReference>
<reference evidence="1 2" key="1">
    <citation type="submission" date="2021-11" db="EMBL/GenBank/DDBJ databases">
        <title>Seasonal and diel survey of microbial diversity of the Tyrrhenian coast.</title>
        <authorList>
            <person name="Gattoni G."/>
            <person name="Corral P."/>
        </authorList>
    </citation>
    <scope>NUCLEOTIDE SEQUENCE [LARGE SCALE GENOMIC DNA]</scope>
    <source>
        <strain evidence="1 2">Mr9</strain>
    </source>
</reference>
<dbReference type="NCBIfam" id="TIGR02436">
    <property type="entry name" value="four helix bundle protein"/>
    <property type="match status" value="1"/>
</dbReference>
<sequence length="121" mass="13998">MEYTFSDKYKNNIILEKTFKFSMDIILYAEELEKERKFVLANQTLKSGTSIGANVKEAQNAESNADFIHKMKVALKEADETEYWLFLCKAIKHYPDTGNLLGDLNEILKILNKIISSSKRR</sequence>
<dbReference type="RefSeq" id="WP_228228882.1">
    <property type="nucleotide sequence ID" value="NZ_JAJGMW010000003.1"/>
</dbReference>
<dbReference type="SUPFAM" id="SSF158446">
    <property type="entry name" value="IVS-encoded protein-like"/>
    <property type="match status" value="1"/>
</dbReference>
<dbReference type="Pfam" id="PF05635">
    <property type="entry name" value="23S_rRNA_IVP"/>
    <property type="match status" value="1"/>
</dbReference>
<name>A0ABS8GP55_9FLAO</name>
<organism evidence="1 2">
    <name type="scientific">Leeuwenhoekiella parthenopeia</name>
    <dbReference type="NCBI Taxonomy" id="2890320"/>
    <lineage>
        <taxon>Bacteria</taxon>
        <taxon>Pseudomonadati</taxon>
        <taxon>Bacteroidota</taxon>
        <taxon>Flavobacteriia</taxon>
        <taxon>Flavobacteriales</taxon>
        <taxon>Flavobacteriaceae</taxon>
        <taxon>Leeuwenhoekiella</taxon>
    </lineage>
</organism>
<accession>A0ABS8GP55</accession>
<dbReference type="EMBL" id="JAJGMW010000003">
    <property type="protein sequence ID" value="MCC4211776.1"/>
    <property type="molecule type" value="Genomic_DNA"/>
</dbReference>
<dbReference type="InterPro" id="IPR036583">
    <property type="entry name" value="23S_rRNA_IVS_sf"/>
</dbReference>
<dbReference type="Gene3D" id="1.20.1440.60">
    <property type="entry name" value="23S rRNA-intervening sequence"/>
    <property type="match status" value="1"/>
</dbReference>
<evidence type="ECO:0000313" key="2">
    <source>
        <dbReference type="Proteomes" id="UP001197770"/>
    </source>
</evidence>
<dbReference type="InterPro" id="IPR012657">
    <property type="entry name" value="23S_rRNA-intervening_sequence"/>
</dbReference>
<dbReference type="PIRSF" id="PIRSF035652">
    <property type="entry name" value="CHP02436"/>
    <property type="match status" value="1"/>
</dbReference>
<comment type="caution">
    <text evidence="1">The sequence shown here is derived from an EMBL/GenBank/DDBJ whole genome shotgun (WGS) entry which is preliminary data.</text>
</comment>
<evidence type="ECO:0000313" key="1">
    <source>
        <dbReference type="EMBL" id="MCC4211776.1"/>
    </source>
</evidence>